<proteinExistence type="predicted"/>
<dbReference type="Proteomes" id="UP000770661">
    <property type="component" value="Unassembled WGS sequence"/>
</dbReference>
<evidence type="ECO:0000256" key="1">
    <source>
        <dbReference type="SAM" id="MobiDB-lite"/>
    </source>
</evidence>
<name>A0A8J4YJL8_CHIOP</name>
<accession>A0A8J4YJL8</accession>
<gene>
    <name evidence="2" type="ORF">GWK47_005024</name>
</gene>
<dbReference type="AlphaFoldDB" id="A0A8J4YJL8"/>
<reference evidence="2" key="1">
    <citation type="submission" date="2020-07" db="EMBL/GenBank/DDBJ databases">
        <title>The High-quality genome of the commercially important snow crab, Chionoecetes opilio.</title>
        <authorList>
            <person name="Jeong J.-H."/>
            <person name="Ryu S."/>
        </authorList>
    </citation>
    <scope>NUCLEOTIDE SEQUENCE</scope>
    <source>
        <strain evidence="2">MADBK_172401_WGS</strain>
        <tissue evidence="2">Digestive gland</tissue>
    </source>
</reference>
<organism evidence="2 3">
    <name type="scientific">Chionoecetes opilio</name>
    <name type="common">Atlantic snow crab</name>
    <name type="synonym">Cancer opilio</name>
    <dbReference type="NCBI Taxonomy" id="41210"/>
    <lineage>
        <taxon>Eukaryota</taxon>
        <taxon>Metazoa</taxon>
        <taxon>Ecdysozoa</taxon>
        <taxon>Arthropoda</taxon>
        <taxon>Crustacea</taxon>
        <taxon>Multicrustacea</taxon>
        <taxon>Malacostraca</taxon>
        <taxon>Eumalacostraca</taxon>
        <taxon>Eucarida</taxon>
        <taxon>Decapoda</taxon>
        <taxon>Pleocyemata</taxon>
        <taxon>Brachyura</taxon>
        <taxon>Eubrachyura</taxon>
        <taxon>Majoidea</taxon>
        <taxon>Majidae</taxon>
        <taxon>Chionoecetes</taxon>
    </lineage>
</organism>
<feature type="region of interest" description="Disordered" evidence="1">
    <location>
        <begin position="141"/>
        <end position="164"/>
    </location>
</feature>
<keyword evidence="3" id="KW-1185">Reference proteome</keyword>
<evidence type="ECO:0000313" key="2">
    <source>
        <dbReference type="EMBL" id="KAG0724574.1"/>
    </source>
</evidence>
<dbReference type="EMBL" id="JACEEZ010006737">
    <property type="protein sequence ID" value="KAG0724574.1"/>
    <property type="molecule type" value="Genomic_DNA"/>
</dbReference>
<protein>
    <submittedName>
        <fullName evidence="2">Uncharacterized protein</fullName>
    </submittedName>
</protein>
<feature type="region of interest" description="Disordered" evidence="1">
    <location>
        <begin position="1"/>
        <end position="100"/>
    </location>
</feature>
<comment type="caution">
    <text evidence="2">The sequence shown here is derived from an EMBL/GenBank/DDBJ whole genome shotgun (WGS) entry which is preliminary data.</text>
</comment>
<feature type="compositionally biased region" description="Polar residues" evidence="1">
    <location>
        <begin position="149"/>
        <end position="163"/>
    </location>
</feature>
<evidence type="ECO:0000313" key="3">
    <source>
        <dbReference type="Proteomes" id="UP000770661"/>
    </source>
</evidence>
<sequence length="184" mass="19547">MVVPKSRSMSTNCGETASRREDRETAGNPEIPGGGPALGRKTPPVPLGDTGDPSPLLLTGEDDAEFLLGVPGEPDSTGRKTGVQWFEGGGRSGASGTRSSPFCFEPRLRNTGMVQGFLIRNEQELHETCFGWPAAIIPRGDPQGCLRSQPRSSSGPTLESLNDSLIDGPSWILAERGRGKTEDL</sequence>